<keyword evidence="2" id="KW-1185">Reference proteome</keyword>
<dbReference type="Proteomes" id="UP001458880">
    <property type="component" value="Unassembled WGS sequence"/>
</dbReference>
<protein>
    <submittedName>
        <fullName evidence="1">Uncharacterized protein</fullName>
    </submittedName>
</protein>
<evidence type="ECO:0000313" key="1">
    <source>
        <dbReference type="EMBL" id="KAK9675129.1"/>
    </source>
</evidence>
<reference evidence="1 2" key="1">
    <citation type="journal article" date="2024" name="BMC Genomics">
        <title>De novo assembly and annotation of Popillia japonica's genome with initial clues to its potential as an invasive pest.</title>
        <authorList>
            <person name="Cucini C."/>
            <person name="Boschi S."/>
            <person name="Funari R."/>
            <person name="Cardaioli E."/>
            <person name="Iannotti N."/>
            <person name="Marturano G."/>
            <person name="Paoli F."/>
            <person name="Bruttini M."/>
            <person name="Carapelli A."/>
            <person name="Frati F."/>
            <person name="Nardi F."/>
        </authorList>
    </citation>
    <scope>NUCLEOTIDE SEQUENCE [LARGE SCALE GENOMIC DNA]</scope>
    <source>
        <strain evidence="1">DMR45628</strain>
    </source>
</reference>
<proteinExistence type="predicted"/>
<evidence type="ECO:0000313" key="2">
    <source>
        <dbReference type="Proteomes" id="UP001458880"/>
    </source>
</evidence>
<sequence>MNKIKVIVQRECLRLYFQRNHLQLVNLQSQPIPKIVKTISKVVFIFYTHQSGSDSEESLTGSNNNLLPKSDNLRSYNDTLLSSVESVHCDPSLAPAVTESSDDDSDDTLLKNLIRVMAEVHADDAWSKPTNRQKTVSYTAACGPNR</sequence>
<dbReference type="AlphaFoldDB" id="A0AAW1HFL6"/>
<organism evidence="1 2">
    <name type="scientific">Popillia japonica</name>
    <name type="common">Japanese beetle</name>
    <dbReference type="NCBI Taxonomy" id="7064"/>
    <lineage>
        <taxon>Eukaryota</taxon>
        <taxon>Metazoa</taxon>
        <taxon>Ecdysozoa</taxon>
        <taxon>Arthropoda</taxon>
        <taxon>Hexapoda</taxon>
        <taxon>Insecta</taxon>
        <taxon>Pterygota</taxon>
        <taxon>Neoptera</taxon>
        <taxon>Endopterygota</taxon>
        <taxon>Coleoptera</taxon>
        <taxon>Polyphaga</taxon>
        <taxon>Scarabaeiformia</taxon>
        <taxon>Scarabaeidae</taxon>
        <taxon>Rutelinae</taxon>
        <taxon>Popillia</taxon>
    </lineage>
</organism>
<comment type="caution">
    <text evidence="1">The sequence shown here is derived from an EMBL/GenBank/DDBJ whole genome shotgun (WGS) entry which is preliminary data.</text>
</comment>
<accession>A0AAW1HFL6</accession>
<name>A0AAW1HFL6_POPJA</name>
<gene>
    <name evidence="1" type="ORF">QE152_g40619</name>
</gene>
<dbReference type="EMBL" id="JASPKY010001258">
    <property type="protein sequence ID" value="KAK9675129.1"/>
    <property type="molecule type" value="Genomic_DNA"/>
</dbReference>